<dbReference type="GO" id="GO:0030154">
    <property type="term" value="P:cell differentiation"/>
    <property type="evidence" value="ECO:0007669"/>
    <property type="project" value="TreeGrafter"/>
</dbReference>
<evidence type="ECO:0000256" key="4">
    <source>
        <dbReference type="ARBA" id="ARBA00023125"/>
    </source>
</evidence>
<dbReference type="GO" id="GO:0005634">
    <property type="term" value="C:nucleus"/>
    <property type="evidence" value="ECO:0007669"/>
    <property type="project" value="UniProtKB-SubCell"/>
</dbReference>
<dbReference type="InterPro" id="IPR050394">
    <property type="entry name" value="Homeobox_NK-like"/>
</dbReference>
<name>A0A8C2B8Q4_CYPCA</name>
<evidence type="ECO:0000256" key="3">
    <source>
        <dbReference type="ARBA" id="ARBA00022473"/>
    </source>
</evidence>
<evidence type="ECO:0000313" key="11">
    <source>
        <dbReference type="Ensembl" id="ENSCCRP00015116073.1"/>
    </source>
</evidence>
<keyword evidence="5 7" id="KW-0371">Homeobox</keyword>
<reference evidence="11" key="1">
    <citation type="submission" date="2025-08" db="UniProtKB">
        <authorList>
            <consortium name="Ensembl"/>
        </authorList>
    </citation>
    <scope>IDENTIFICATION</scope>
</reference>
<accession>A0A8C2B8Q4</accession>
<dbReference type="Proteomes" id="UP000694700">
    <property type="component" value="Unplaced"/>
</dbReference>
<proteinExistence type="inferred from homology"/>
<dbReference type="FunFam" id="1.10.10.60:FF:000101">
    <property type="entry name" value="NK2 homeobox 8"/>
    <property type="match status" value="1"/>
</dbReference>
<dbReference type="SMART" id="SM00389">
    <property type="entry name" value="HOX"/>
    <property type="match status" value="1"/>
</dbReference>
<dbReference type="AlphaFoldDB" id="A0A8C2B8Q4"/>
<protein>
    <submittedName>
        <fullName evidence="11">NK2 homeobox 8</fullName>
    </submittedName>
</protein>
<dbReference type="Pfam" id="PF00046">
    <property type="entry name" value="Homeodomain"/>
    <property type="match status" value="1"/>
</dbReference>
<keyword evidence="6 7" id="KW-0539">Nucleus</keyword>
<evidence type="ECO:0000256" key="5">
    <source>
        <dbReference type="ARBA" id="ARBA00023155"/>
    </source>
</evidence>
<feature type="transmembrane region" description="Helical" evidence="9">
    <location>
        <begin position="53"/>
        <end position="75"/>
    </location>
</feature>
<keyword evidence="9" id="KW-1133">Transmembrane helix</keyword>
<feature type="domain" description="Homeobox" evidence="10">
    <location>
        <begin position="104"/>
        <end position="164"/>
    </location>
</feature>
<dbReference type="PANTHER" id="PTHR24340:SF117">
    <property type="entry name" value="NK2 HOMEOBOX 8"/>
    <property type="match status" value="1"/>
</dbReference>
<evidence type="ECO:0000256" key="9">
    <source>
        <dbReference type="SAM" id="Phobius"/>
    </source>
</evidence>
<comment type="similarity">
    <text evidence="2">Belongs to the NK-2 homeobox family.</text>
</comment>
<feature type="DNA-binding region" description="Homeobox" evidence="7">
    <location>
        <begin position="106"/>
        <end position="165"/>
    </location>
</feature>
<comment type="subcellular location">
    <subcellularLocation>
        <location evidence="1 7 8">Nucleus</location>
    </subcellularLocation>
</comment>
<evidence type="ECO:0000259" key="10">
    <source>
        <dbReference type="PROSITE" id="PS50071"/>
    </source>
</evidence>
<dbReference type="InterPro" id="IPR009057">
    <property type="entry name" value="Homeodomain-like_sf"/>
</dbReference>
<dbReference type="PROSITE" id="PS00027">
    <property type="entry name" value="HOMEOBOX_1"/>
    <property type="match status" value="1"/>
</dbReference>
<keyword evidence="9" id="KW-0472">Membrane</keyword>
<sequence length="235" mass="28015">MAISNKFSFTVRSILDLPENDTESIAHHSPVDSFSVSPYSSWTENDREHLCKFLNFFFFFYHVFFFYMLQLVTIYKGSFLFIYLTSDESNLEDSPDSTGPDVHEKRKKRRVLFSKAQTYELERRFRQQRYLSAPEREQLAHLLRLTPTQVKIWFQNHRYKMKRARIECAQDLNQLPVLRRVVVPILVRDGKPYPNCATDAEKGSYIDHSNYFRDLPHRTVHGFHLIQVVFNYIKC</sequence>
<evidence type="ECO:0000256" key="8">
    <source>
        <dbReference type="RuleBase" id="RU000682"/>
    </source>
</evidence>
<keyword evidence="3" id="KW-0217">Developmental protein</keyword>
<dbReference type="InterPro" id="IPR020479">
    <property type="entry name" value="HD_metazoa"/>
</dbReference>
<organism evidence="11 12">
    <name type="scientific">Cyprinus carpio</name>
    <name type="common">Common carp</name>
    <dbReference type="NCBI Taxonomy" id="7962"/>
    <lineage>
        <taxon>Eukaryota</taxon>
        <taxon>Metazoa</taxon>
        <taxon>Chordata</taxon>
        <taxon>Craniata</taxon>
        <taxon>Vertebrata</taxon>
        <taxon>Euteleostomi</taxon>
        <taxon>Actinopterygii</taxon>
        <taxon>Neopterygii</taxon>
        <taxon>Teleostei</taxon>
        <taxon>Ostariophysi</taxon>
        <taxon>Cypriniformes</taxon>
        <taxon>Cyprinidae</taxon>
        <taxon>Cyprininae</taxon>
        <taxon>Cyprinus</taxon>
    </lineage>
</organism>
<keyword evidence="9" id="KW-0812">Transmembrane</keyword>
<dbReference type="PANTHER" id="PTHR24340">
    <property type="entry name" value="HOMEOBOX PROTEIN NKX"/>
    <property type="match status" value="1"/>
</dbReference>
<dbReference type="SUPFAM" id="SSF46689">
    <property type="entry name" value="Homeodomain-like"/>
    <property type="match status" value="1"/>
</dbReference>
<dbReference type="GO" id="GO:0000981">
    <property type="term" value="F:DNA-binding transcription factor activity, RNA polymerase II-specific"/>
    <property type="evidence" value="ECO:0007669"/>
    <property type="project" value="InterPro"/>
</dbReference>
<dbReference type="Gene3D" id="1.10.10.60">
    <property type="entry name" value="Homeodomain-like"/>
    <property type="match status" value="1"/>
</dbReference>
<evidence type="ECO:0000256" key="2">
    <source>
        <dbReference type="ARBA" id="ARBA00005661"/>
    </source>
</evidence>
<evidence type="ECO:0000256" key="1">
    <source>
        <dbReference type="ARBA" id="ARBA00004123"/>
    </source>
</evidence>
<dbReference type="PROSITE" id="PS50071">
    <property type="entry name" value="HOMEOBOX_2"/>
    <property type="match status" value="1"/>
</dbReference>
<dbReference type="InterPro" id="IPR001356">
    <property type="entry name" value="HD"/>
</dbReference>
<dbReference type="GO" id="GO:0000978">
    <property type="term" value="F:RNA polymerase II cis-regulatory region sequence-specific DNA binding"/>
    <property type="evidence" value="ECO:0007669"/>
    <property type="project" value="TreeGrafter"/>
</dbReference>
<dbReference type="Ensembl" id="ENSCCRT00015119744.1">
    <property type="protein sequence ID" value="ENSCCRP00015116073.1"/>
    <property type="gene ID" value="ENSCCRG00015045849.1"/>
</dbReference>
<dbReference type="CDD" id="cd00086">
    <property type="entry name" value="homeodomain"/>
    <property type="match status" value="1"/>
</dbReference>
<evidence type="ECO:0000313" key="12">
    <source>
        <dbReference type="Proteomes" id="UP000694700"/>
    </source>
</evidence>
<evidence type="ECO:0000256" key="7">
    <source>
        <dbReference type="PROSITE-ProRule" id="PRU00108"/>
    </source>
</evidence>
<dbReference type="InterPro" id="IPR017970">
    <property type="entry name" value="Homeobox_CS"/>
</dbReference>
<evidence type="ECO:0000256" key="6">
    <source>
        <dbReference type="ARBA" id="ARBA00023242"/>
    </source>
</evidence>
<dbReference type="PRINTS" id="PR00024">
    <property type="entry name" value="HOMEOBOX"/>
</dbReference>
<keyword evidence="4 7" id="KW-0238">DNA-binding</keyword>